<dbReference type="OrthoDB" id="7345123at2"/>
<dbReference type="EMBL" id="MCGG01000042">
    <property type="protein sequence ID" value="OEJ65986.1"/>
    <property type="molecule type" value="Genomic_DNA"/>
</dbReference>
<gene>
    <name evidence="3" type="ORF">BEN30_13410</name>
</gene>
<dbReference type="RefSeq" id="WP_069958566.1">
    <property type="nucleotide sequence ID" value="NZ_MCGG01000042.1"/>
</dbReference>
<sequence>MRFTAGTLPFSAALISLFVAVHPAQAIDFNPLSYVKGAVEAVVEDRSAGDIAKDAEIKAKIYATITDGLGTDMIAFNADVYEQDVMITGIVEDDKLRAEAGRLVGGVADVKTLYNDVLIIPKAEQKGLVEGFVDDTVIETKINAQLLDAKVVNVTNFRWRSIGGHVFLFGRAFTKDELNKAISVVKGIEKVTQVTSRVKIKAKAK</sequence>
<dbReference type="STRING" id="28181.BEN30_13410"/>
<reference evidence="4" key="1">
    <citation type="submission" date="2016-07" db="EMBL/GenBank/DDBJ databases">
        <authorList>
            <person name="Florea S."/>
            <person name="Webb J.S."/>
            <person name="Jaromczyk J."/>
            <person name="Schardl C.L."/>
        </authorList>
    </citation>
    <scope>NUCLEOTIDE SEQUENCE [LARGE SCALE GENOMIC DNA]</scope>
    <source>
        <strain evidence="4">MV-1</strain>
    </source>
</reference>
<comment type="caution">
    <text evidence="3">The sequence shown here is derived from an EMBL/GenBank/DDBJ whole genome shotgun (WGS) entry which is preliminary data.</text>
</comment>
<organism evidence="3 4">
    <name type="scientific">Magnetovibrio blakemorei</name>
    <dbReference type="NCBI Taxonomy" id="28181"/>
    <lineage>
        <taxon>Bacteria</taxon>
        <taxon>Pseudomonadati</taxon>
        <taxon>Pseudomonadota</taxon>
        <taxon>Alphaproteobacteria</taxon>
        <taxon>Rhodospirillales</taxon>
        <taxon>Magnetovibrionaceae</taxon>
        <taxon>Magnetovibrio</taxon>
    </lineage>
</organism>
<dbReference type="PROSITE" id="PS50914">
    <property type="entry name" value="BON"/>
    <property type="match status" value="2"/>
</dbReference>
<keyword evidence="4" id="KW-1185">Reference proteome</keyword>
<evidence type="ECO:0000313" key="4">
    <source>
        <dbReference type="Proteomes" id="UP000095347"/>
    </source>
</evidence>
<dbReference type="AlphaFoldDB" id="A0A1E5Q5V4"/>
<dbReference type="InterPro" id="IPR051686">
    <property type="entry name" value="Lipoprotein_DolP"/>
</dbReference>
<feature type="chain" id="PRO_5009184064" description="BON domain-containing protein" evidence="1">
    <location>
        <begin position="27"/>
        <end position="205"/>
    </location>
</feature>
<evidence type="ECO:0000313" key="3">
    <source>
        <dbReference type="EMBL" id="OEJ65986.1"/>
    </source>
</evidence>
<feature type="domain" description="BON" evidence="2">
    <location>
        <begin position="134"/>
        <end position="202"/>
    </location>
</feature>
<feature type="domain" description="BON" evidence="2">
    <location>
        <begin position="53"/>
        <end position="121"/>
    </location>
</feature>
<evidence type="ECO:0000256" key="1">
    <source>
        <dbReference type="SAM" id="SignalP"/>
    </source>
</evidence>
<dbReference type="Proteomes" id="UP000095347">
    <property type="component" value="Unassembled WGS sequence"/>
</dbReference>
<accession>A0A1E5Q5V4</accession>
<proteinExistence type="predicted"/>
<keyword evidence="1" id="KW-0732">Signal</keyword>
<evidence type="ECO:0000259" key="2">
    <source>
        <dbReference type="PROSITE" id="PS50914"/>
    </source>
</evidence>
<dbReference type="Pfam" id="PF04972">
    <property type="entry name" value="BON"/>
    <property type="match status" value="2"/>
</dbReference>
<protein>
    <recommendedName>
        <fullName evidence="2">BON domain-containing protein</fullName>
    </recommendedName>
</protein>
<name>A0A1E5Q5V4_9PROT</name>
<dbReference type="PANTHER" id="PTHR34606:SF16">
    <property type="entry name" value="BON DOMAIN-CONTAINING PROTEIN"/>
    <property type="match status" value="1"/>
</dbReference>
<dbReference type="PANTHER" id="PTHR34606">
    <property type="entry name" value="BON DOMAIN-CONTAINING PROTEIN"/>
    <property type="match status" value="1"/>
</dbReference>
<dbReference type="InterPro" id="IPR007055">
    <property type="entry name" value="BON_dom"/>
</dbReference>
<feature type="signal peptide" evidence="1">
    <location>
        <begin position="1"/>
        <end position="26"/>
    </location>
</feature>